<dbReference type="PANTHER" id="PTHR12837:SF15">
    <property type="entry name" value="POLY(ADP-RIBOSE) GLYCOHYDROLASE"/>
    <property type="match status" value="1"/>
</dbReference>
<keyword evidence="10" id="KW-1185">Reference proteome</keyword>
<dbReference type="GO" id="GO:0005975">
    <property type="term" value="P:carbohydrate metabolic process"/>
    <property type="evidence" value="ECO:0007669"/>
    <property type="project" value="InterPro"/>
</dbReference>
<dbReference type="AlphaFoldDB" id="A0AA88XUR9"/>
<keyword evidence="3" id="KW-0378">Hydrolase</keyword>
<dbReference type="PANTHER" id="PTHR12837">
    <property type="entry name" value="POLY ADP-RIBOSE GLYCOHYDROLASE"/>
    <property type="match status" value="1"/>
</dbReference>
<evidence type="ECO:0000259" key="8">
    <source>
        <dbReference type="Pfam" id="PF20811"/>
    </source>
</evidence>
<evidence type="ECO:0000313" key="10">
    <source>
        <dbReference type="Proteomes" id="UP001186944"/>
    </source>
</evidence>
<dbReference type="GO" id="GO:0005737">
    <property type="term" value="C:cytoplasm"/>
    <property type="evidence" value="ECO:0007669"/>
    <property type="project" value="TreeGrafter"/>
</dbReference>
<dbReference type="EMBL" id="VSWD01000010">
    <property type="protein sequence ID" value="KAK3092078.1"/>
    <property type="molecule type" value="Genomic_DNA"/>
</dbReference>
<feature type="compositionally biased region" description="Acidic residues" evidence="6">
    <location>
        <begin position="470"/>
        <end position="484"/>
    </location>
</feature>
<organism evidence="9 10">
    <name type="scientific">Pinctada imbricata</name>
    <name type="common">Atlantic pearl-oyster</name>
    <name type="synonym">Pinctada martensii</name>
    <dbReference type="NCBI Taxonomy" id="66713"/>
    <lineage>
        <taxon>Eukaryota</taxon>
        <taxon>Metazoa</taxon>
        <taxon>Spiralia</taxon>
        <taxon>Lophotrochozoa</taxon>
        <taxon>Mollusca</taxon>
        <taxon>Bivalvia</taxon>
        <taxon>Autobranchia</taxon>
        <taxon>Pteriomorphia</taxon>
        <taxon>Pterioida</taxon>
        <taxon>Pterioidea</taxon>
        <taxon>Pteriidae</taxon>
        <taxon>Pinctada</taxon>
    </lineage>
</organism>
<dbReference type="GO" id="GO:0005634">
    <property type="term" value="C:nucleus"/>
    <property type="evidence" value="ECO:0007669"/>
    <property type="project" value="TreeGrafter"/>
</dbReference>
<evidence type="ECO:0000313" key="9">
    <source>
        <dbReference type="EMBL" id="KAK3092078.1"/>
    </source>
</evidence>
<evidence type="ECO:0000256" key="1">
    <source>
        <dbReference type="ARBA" id="ARBA00009545"/>
    </source>
</evidence>
<feature type="compositionally biased region" description="Basic and acidic residues" evidence="6">
    <location>
        <begin position="533"/>
        <end position="543"/>
    </location>
</feature>
<name>A0AA88XUR9_PINIB</name>
<dbReference type="GO" id="GO:0009225">
    <property type="term" value="P:nucleotide-sugar metabolic process"/>
    <property type="evidence" value="ECO:0007669"/>
    <property type="project" value="TreeGrafter"/>
</dbReference>
<gene>
    <name evidence="9" type="ORF">FSP39_024998</name>
</gene>
<dbReference type="EC" id="3.2.1.143" evidence="2"/>
<feature type="binding site" evidence="5">
    <location>
        <position position="241"/>
    </location>
    <ligand>
        <name>substrate</name>
    </ligand>
</feature>
<accession>A0AA88XUR9</accession>
<feature type="binding site" evidence="5">
    <location>
        <position position="255"/>
    </location>
    <ligand>
        <name>substrate</name>
    </ligand>
</feature>
<feature type="non-terminal residue" evidence="9">
    <location>
        <position position="1"/>
    </location>
</feature>
<evidence type="ECO:0000259" key="7">
    <source>
        <dbReference type="Pfam" id="PF05028"/>
    </source>
</evidence>
<dbReference type="GO" id="GO:1990966">
    <property type="term" value="P:ATP generation from poly-ADP-D-ribose"/>
    <property type="evidence" value="ECO:0007669"/>
    <property type="project" value="TreeGrafter"/>
</dbReference>
<protein>
    <recommendedName>
        <fullName evidence="2">poly(ADP-ribose) glycohydrolase</fullName>
        <ecNumber evidence="2">3.2.1.143</ecNumber>
    </recommendedName>
</protein>
<comment type="caution">
    <text evidence="9">The sequence shown here is derived from an EMBL/GenBank/DDBJ whole genome shotgun (WGS) entry which is preliminary data.</text>
</comment>
<evidence type="ECO:0000256" key="5">
    <source>
        <dbReference type="PIRSR" id="PIRSR607724-2"/>
    </source>
</evidence>
<dbReference type="Pfam" id="PF05028">
    <property type="entry name" value="PARG_cat_C"/>
    <property type="match status" value="1"/>
</dbReference>
<feature type="compositionally biased region" description="Basic and acidic residues" evidence="6">
    <location>
        <begin position="504"/>
        <end position="526"/>
    </location>
</feature>
<feature type="active site" evidence="4">
    <location>
        <position position="238"/>
    </location>
</feature>
<feature type="region of interest" description="Disordered" evidence="6">
    <location>
        <begin position="467"/>
        <end position="543"/>
    </location>
</feature>
<dbReference type="InterPro" id="IPR007724">
    <property type="entry name" value="Poly_GlycHdrlase"/>
</dbReference>
<feature type="domain" description="PARG catalytic Macro" evidence="7">
    <location>
        <begin position="207"/>
        <end position="409"/>
    </location>
</feature>
<dbReference type="InterPro" id="IPR048362">
    <property type="entry name" value="PARG_helical"/>
</dbReference>
<evidence type="ECO:0000256" key="3">
    <source>
        <dbReference type="ARBA" id="ARBA00022801"/>
    </source>
</evidence>
<proteinExistence type="inferred from homology"/>
<dbReference type="GO" id="GO:0006282">
    <property type="term" value="P:regulation of DNA repair"/>
    <property type="evidence" value="ECO:0007669"/>
    <property type="project" value="InterPro"/>
</dbReference>
<feature type="domain" description="PARG helical" evidence="8">
    <location>
        <begin position="79"/>
        <end position="198"/>
    </location>
</feature>
<evidence type="ECO:0000256" key="4">
    <source>
        <dbReference type="PIRSR" id="PIRSR607724-1"/>
    </source>
</evidence>
<comment type="similarity">
    <text evidence="1">Belongs to the poly(ADP-ribose) glycohydrolase family.</text>
</comment>
<sequence length="543" mass="62417">HTCVFVLQFKYNGKHYPIPHPTQYKDVWDQDHVRMPCSHMNEYPVKDKDGKSVVKRRWAIIEQALKGNIPGPFELEEVSRDERIHFFDVTLKKIVNLALMLPHLITQPIPLLKKNRNQSLSLSQQQIASLLANAFFCTFPRRNAKQRSSEFSNYPTINFNSLYEGYPVQKKLEKLKCLIHYFRRVTTNMPKGTVTFERQCVPNDKFPDWKNLDTKLTKLHVSAEGTIEDDGEGMLQVDFANKILGGGVLGQGCVQEEIRFLICPEMLVTRLFTECLEKNESLIMYGCERFSKYDGYAQTFKWDGNFDDKTLRDEWGRLCTDVVAIDALVIREFGRQFKMDQIRRELNKAYCGFLSHGMKAENLSAVCTGNWGCGAFGGDKRLKALIQLIAASYAKRDVCYLTFDDKTLRDELAEVHQYLTKTNPLGIGNILTLIQQYEKNVVSRKPKKSKYSVNLYQYIPRVFDGTLEMTDSEPDTPTWDDSDSNETRYMLAAQDSVEAENTADDTKNEVKKNDGNKTTERPKSGEKPAVQRQESKDYKADTP</sequence>
<feature type="binding site" evidence="5">
    <location>
        <position position="296"/>
    </location>
    <ligand>
        <name>substrate</name>
    </ligand>
</feature>
<evidence type="ECO:0000256" key="2">
    <source>
        <dbReference type="ARBA" id="ARBA00012255"/>
    </source>
</evidence>
<dbReference type="InterPro" id="IPR046372">
    <property type="entry name" value="PARG_cat_C"/>
</dbReference>
<dbReference type="Pfam" id="PF20811">
    <property type="entry name" value="PARG_cat_N"/>
    <property type="match status" value="1"/>
</dbReference>
<feature type="active site" evidence="4">
    <location>
        <position position="256"/>
    </location>
</feature>
<reference evidence="9" key="1">
    <citation type="submission" date="2019-08" db="EMBL/GenBank/DDBJ databases">
        <title>The improved chromosome-level genome for the pearl oyster Pinctada fucata martensii using PacBio sequencing and Hi-C.</title>
        <authorList>
            <person name="Zheng Z."/>
        </authorList>
    </citation>
    <scope>NUCLEOTIDE SEQUENCE</scope>
    <source>
        <strain evidence="9">ZZ-2019</strain>
        <tissue evidence="9">Adductor muscle</tissue>
    </source>
</reference>
<evidence type="ECO:0000256" key="6">
    <source>
        <dbReference type="SAM" id="MobiDB-lite"/>
    </source>
</evidence>
<dbReference type="Proteomes" id="UP001186944">
    <property type="component" value="Unassembled WGS sequence"/>
</dbReference>
<feature type="active site" evidence="4">
    <location>
        <position position="257"/>
    </location>
</feature>
<dbReference type="GO" id="GO:0004649">
    <property type="term" value="F:poly(ADP-ribose) glycohydrolase activity"/>
    <property type="evidence" value="ECO:0007669"/>
    <property type="project" value="UniProtKB-EC"/>
</dbReference>